<reference evidence="1 2" key="1">
    <citation type="submission" date="2018-02" db="EMBL/GenBank/DDBJ databases">
        <title>The genomes of Aspergillus section Nigri reveals drivers in fungal speciation.</title>
        <authorList>
            <consortium name="DOE Joint Genome Institute"/>
            <person name="Vesth T.C."/>
            <person name="Nybo J."/>
            <person name="Theobald S."/>
            <person name="Brandl J."/>
            <person name="Frisvad J.C."/>
            <person name="Nielsen K.F."/>
            <person name="Lyhne E.K."/>
            <person name="Kogle M.E."/>
            <person name="Kuo A."/>
            <person name="Riley R."/>
            <person name="Clum A."/>
            <person name="Nolan M."/>
            <person name="Lipzen A."/>
            <person name="Salamov A."/>
            <person name="Henrissat B."/>
            <person name="Wiebenga A."/>
            <person name="De vries R.P."/>
            <person name="Grigoriev I.V."/>
            <person name="Mortensen U.H."/>
            <person name="Andersen M.R."/>
            <person name="Baker S.E."/>
        </authorList>
    </citation>
    <scope>NUCLEOTIDE SEQUENCE [LARGE SCALE GENOMIC DNA]</scope>
    <source>
        <strain evidence="1 2">CBS 114.80</strain>
    </source>
</reference>
<protein>
    <submittedName>
        <fullName evidence="1">Uncharacterized protein</fullName>
    </submittedName>
</protein>
<sequence length="120" mass="13566">MLRYRPPSPQPFPAFSLLHPACWSAARGKDEGKETWKRHQWSHSLLQSTGNRLMNPRCGSRPVASHDIVVRPWTCQQSKTNRTLPSSQQHTGRAIKKMSCLFFPPWADGALHPSPARVSP</sequence>
<organism evidence="1 2">
    <name type="scientific">Aspergillus indologenus CBS 114.80</name>
    <dbReference type="NCBI Taxonomy" id="1450541"/>
    <lineage>
        <taxon>Eukaryota</taxon>
        <taxon>Fungi</taxon>
        <taxon>Dikarya</taxon>
        <taxon>Ascomycota</taxon>
        <taxon>Pezizomycotina</taxon>
        <taxon>Eurotiomycetes</taxon>
        <taxon>Eurotiomycetidae</taxon>
        <taxon>Eurotiales</taxon>
        <taxon>Aspergillaceae</taxon>
        <taxon>Aspergillus</taxon>
        <taxon>Aspergillus subgen. Circumdati</taxon>
    </lineage>
</organism>
<evidence type="ECO:0000313" key="1">
    <source>
        <dbReference type="EMBL" id="PYI28770.1"/>
    </source>
</evidence>
<dbReference type="EMBL" id="KZ825542">
    <property type="protein sequence ID" value="PYI28770.1"/>
    <property type="molecule type" value="Genomic_DNA"/>
</dbReference>
<gene>
    <name evidence="1" type="ORF">BP00DRAFT_254351</name>
</gene>
<dbReference type="AlphaFoldDB" id="A0A2V5IJV7"/>
<dbReference type="Proteomes" id="UP000248817">
    <property type="component" value="Unassembled WGS sequence"/>
</dbReference>
<keyword evidence="2" id="KW-1185">Reference proteome</keyword>
<accession>A0A2V5IJV7</accession>
<name>A0A2V5IJV7_9EURO</name>
<proteinExistence type="predicted"/>
<evidence type="ECO:0000313" key="2">
    <source>
        <dbReference type="Proteomes" id="UP000248817"/>
    </source>
</evidence>